<evidence type="ECO:0000256" key="3">
    <source>
        <dbReference type="ARBA" id="ARBA00003485"/>
    </source>
</evidence>
<sequence length="367" mass="39192">MSDLPAESRLRVELDSRAYDILIGPGLIGQAASYDGAIRGRQVLIVTNDTVGLHYREPVEAALRDAGHDVDTLILPDGESHKNLTTLDTIAEHLLDNAYGRDTTIVALGGGVIGDLAGFAAAIYQRGIDFVQVPTTLLAQVDSSVGGKTGVNHRLGKNMIGAFHQPKRVLADVDVLTTLPAREFAAGMAEVIKYGLIRDAGFFDWLEANMAGINARDPALIIEIIRRSCANKAEVVVADEREAGERALLNLGHTFGHALEAELGYGAWLHGEAVAAGMCMAADTSRRLGWLSEDQVTRIEAVLAAAGLPIAPPSGTSAARIFDLMRRDKKVSAGALRLVLLKDIGNAVIYEDYGVALDDTLHHYLAA</sequence>
<dbReference type="Pfam" id="PF01761">
    <property type="entry name" value="DHQ_synthase"/>
    <property type="match status" value="1"/>
</dbReference>
<evidence type="ECO:0000256" key="7">
    <source>
        <dbReference type="ARBA" id="ARBA00013031"/>
    </source>
</evidence>
<keyword evidence="12 18" id="KW-0547">Nucleotide-binding</keyword>
<evidence type="ECO:0000259" key="20">
    <source>
        <dbReference type="Pfam" id="PF24621"/>
    </source>
</evidence>
<dbReference type="GO" id="GO:0008652">
    <property type="term" value="P:amino acid biosynthetic process"/>
    <property type="evidence" value="ECO:0007669"/>
    <property type="project" value="UniProtKB-KW"/>
</dbReference>
<comment type="cofactor">
    <cofactor evidence="18">
        <name>Co(2+)</name>
        <dbReference type="ChEBI" id="CHEBI:48828"/>
    </cofactor>
    <cofactor evidence="18">
        <name>Zn(2+)</name>
        <dbReference type="ChEBI" id="CHEBI:29105"/>
    </cofactor>
    <text evidence="18">Binds 1 divalent metal cation per subunit. Can use either Co(2+) or Zn(2+).</text>
</comment>
<evidence type="ECO:0000256" key="11">
    <source>
        <dbReference type="ARBA" id="ARBA00022723"/>
    </source>
</evidence>
<dbReference type="HAMAP" id="MF_00110">
    <property type="entry name" value="DHQ_synthase"/>
    <property type="match status" value="1"/>
</dbReference>
<reference evidence="21 22" key="1">
    <citation type="submission" date="2013-03" db="EMBL/GenBank/DDBJ databases">
        <title>Salinisphaera hydrothermalis C41B8 Genome Sequencing.</title>
        <authorList>
            <person name="Li C."/>
            <person name="Lai Q."/>
            <person name="Shao Z."/>
        </authorList>
    </citation>
    <scope>NUCLEOTIDE SEQUENCE [LARGE SCALE GENOMIC DNA]</scope>
    <source>
        <strain evidence="21 22">C41B8</strain>
    </source>
</reference>
<evidence type="ECO:0000256" key="10">
    <source>
        <dbReference type="ARBA" id="ARBA00022605"/>
    </source>
</evidence>
<dbReference type="EMBL" id="APNK01000001">
    <property type="protein sequence ID" value="KEZ79263.1"/>
    <property type="molecule type" value="Genomic_DNA"/>
</dbReference>
<dbReference type="GO" id="GO:0000166">
    <property type="term" value="F:nucleotide binding"/>
    <property type="evidence" value="ECO:0007669"/>
    <property type="project" value="UniProtKB-KW"/>
</dbReference>
<dbReference type="FunFam" id="3.40.50.1970:FF:000001">
    <property type="entry name" value="3-dehydroquinate synthase"/>
    <property type="match status" value="1"/>
</dbReference>
<evidence type="ECO:0000256" key="18">
    <source>
        <dbReference type="HAMAP-Rule" id="MF_00110"/>
    </source>
</evidence>
<dbReference type="Proteomes" id="UP000028302">
    <property type="component" value="Unassembled WGS sequence"/>
</dbReference>
<evidence type="ECO:0000256" key="15">
    <source>
        <dbReference type="ARBA" id="ARBA00023141"/>
    </source>
</evidence>
<evidence type="ECO:0000256" key="6">
    <source>
        <dbReference type="ARBA" id="ARBA00005412"/>
    </source>
</evidence>
<feature type="binding site" evidence="18">
    <location>
        <begin position="135"/>
        <end position="136"/>
    </location>
    <ligand>
        <name>NAD(+)</name>
        <dbReference type="ChEBI" id="CHEBI:57540"/>
    </ligand>
</feature>
<dbReference type="PATRIC" id="fig|1304275.5.peg.180"/>
<proteinExistence type="inferred from homology"/>
<dbReference type="AlphaFoldDB" id="A0A084IRC9"/>
<evidence type="ECO:0000256" key="1">
    <source>
        <dbReference type="ARBA" id="ARBA00001393"/>
    </source>
</evidence>
<evidence type="ECO:0000256" key="9">
    <source>
        <dbReference type="ARBA" id="ARBA00022490"/>
    </source>
</evidence>
<dbReference type="CDD" id="cd08195">
    <property type="entry name" value="DHQS"/>
    <property type="match status" value="1"/>
</dbReference>
<gene>
    <name evidence="18" type="primary">aroB</name>
    <name evidence="21" type="ORF">C41B8_00900</name>
</gene>
<evidence type="ECO:0000259" key="19">
    <source>
        <dbReference type="Pfam" id="PF01761"/>
    </source>
</evidence>
<dbReference type="InterPro" id="IPR050071">
    <property type="entry name" value="Dehydroquinate_synthase"/>
</dbReference>
<evidence type="ECO:0000256" key="14">
    <source>
        <dbReference type="ARBA" id="ARBA00023027"/>
    </source>
</evidence>
<accession>A0A084IRC9</accession>
<keyword evidence="15 18" id="KW-0057">Aromatic amino acid biosynthesis</keyword>
<feature type="binding site" evidence="18">
    <location>
        <position position="157"/>
    </location>
    <ligand>
        <name>NAD(+)</name>
        <dbReference type="ChEBI" id="CHEBI:57540"/>
    </ligand>
</feature>
<dbReference type="InterPro" id="IPR030960">
    <property type="entry name" value="DHQS/DOIS_N"/>
</dbReference>
<feature type="binding site" evidence="18">
    <location>
        <begin position="111"/>
        <end position="115"/>
    </location>
    <ligand>
        <name>NAD(+)</name>
        <dbReference type="ChEBI" id="CHEBI:57540"/>
    </ligand>
</feature>
<dbReference type="PANTHER" id="PTHR43622">
    <property type="entry name" value="3-DEHYDROQUINATE SYNTHASE"/>
    <property type="match status" value="1"/>
</dbReference>
<dbReference type="InterPro" id="IPR056179">
    <property type="entry name" value="DHQS_C"/>
</dbReference>
<dbReference type="PIRSF" id="PIRSF001455">
    <property type="entry name" value="DHQ_synth"/>
    <property type="match status" value="1"/>
</dbReference>
<keyword evidence="17 18" id="KW-0170">Cobalt</keyword>
<feature type="binding site" evidence="18">
    <location>
        <position position="148"/>
    </location>
    <ligand>
        <name>NAD(+)</name>
        <dbReference type="ChEBI" id="CHEBI:57540"/>
    </ligand>
</feature>
<comment type="subcellular location">
    <subcellularLocation>
        <location evidence="4 18">Cytoplasm</location>
    </subcellularLocation>
</comment>
<name>A0A084IRC9_SALHC</name>
<evidence type="ECO:0000256" key="13">
    <source>
        <dbReference type="ARBA" id="ARBA00022833"/>
    </source>
</evidence>
<keyword evidence="14 18" id="KW-0520">NAD</keyword>
<dbReference type="OrthoDB" id="9806583at2"/>
<comment type="caution">
    <text evidence="18">Lacks conserved residue(s) required for the propagation of feature annotation.</text>
</comment>
<dbReference type="UniPathway" id="UPA00053">
    <property type="reaction ID" value="UER00085"/>
</dbReference>
<dbReference type="Pfam" id="PF24621">
    <property type="entry name" value="DHQS_C"/>
    <property type="match status" value="1"/>
</dbReference>
<evidence type="ECO:0000256" key="12">
    <source>
        <dbReference type="ARBA" id="ARBA00022741"/>
    </source>
</evidence>
<comment type="caution">
    <text evidence="21">The sequence shown here is derived from an EMBL/GenBank/DDBJ whole genome shotgun (WGS) entry which is preliminary data.</text>
</comment>
<comment type="cofactor">
    <cofactor evidence="2 18">
        <name>NAD(+)</name>
        <dbReference type="ChEBI" id="CHEBI:57540"/>
    </cofactor>
</comment>
<evidence type="ECO:0000256" key="5">
    <source>
        <dbReference type="ARBA" id="ARBA00004661"/>
    </source>
</evidence>
<comment type="catalytic activity">
    <reaction evidence="1 18">
        <text>7-phospho-2-dehydro-3-deoxy-D-arabino-heptonate = 3-dehydroquinate + phosphate</text>
        <dbReference type="Rhea" id="RHEA:21968"/>
        <dbReference type="ChEBI" id="CHEBI:32364"/>
        <dbReference type="ChEBI" id="CHEBI:43474"/>
        <dbReference type="ChEBI" id="CHEBI:58394"/>
        <dbReference type="EC" id="4.2.3.4"/>
    </reaction>
</comment>
<keyword evidence="13 18" id="KW-0862">Zinc</keyword>
<feature type="domain" description="3-dehydroquinate synthase N-terminal" evidence="19">
    <location>
        <begin position="73"/>
        <end position="185"/>
    </location>
</feature>
<feature type="binding site" evidence="18">
    <location>
        <begin position="77"/>
        <end position="82"/>
    </location>
    <ligand>
        <name>NAD(+)</name>
        <dbReference type="ChEBI" id="CHEBI:57540"/>
    </ligand>
</feature>
<dbReference type="EC" id="4.2.3.4" evidence="7 18"/>
<keyword evidence="22" id="KW-1185">Reference proteome</keyword>
<comment type="similarity">
    <text evidence="6 18">Belongs to the sugar phosphate cyclases superfamily. Dehydroquinate synthase family.</text>
</comment>
<comment type="pathway">
    <text evidence="5 18">Metabolic intermediate biosynthesis; chorismate biosynthesis; chorismate from D-erythrose 4-phosphate and phosphoenolpyruvate: step 2/7.</text>
</comment>
<evidence type="ECO:0000256" key="4">
    <source>
        <dbReference type="ARBA" id="ARBA00004496"/>
    </source>
</evidence>
<evidence type="ECO:0000313" key="21">
    <source>
        <dbReference type="EMBL" id="KEZ79263.1"/>
    </source>
</evidence>
<evidence type="ECO:0000313" key="22">
    <source>
        <dbReference type="Proteomes" id="UP000028302"/>
    </source>
</evidence>
<evidence type="ECO:0000256" key="8">
    <source>
        <dbReference type="ARBA" id="ARBA00017684"/>
    </source>
</evidence>
<evidence type="ECO:0000256" key="16">
    <source>
        <dbReference type="ARBA" id="ARBA00023239"/>
    </source>
</evidence>
<organism evidence="21 22">
    <name type="scientific">Salinisphaera hydrothermalis (strain C41B8)</name>
    <dbReference type="NCBI Taxonomy" id="1304275"/>
    <lineage>
        <taxon>Bacteria</taxon>
        <taxon>Pseudomonadati</taxon>
        <taxon>Pseudomonadota</taxon>
        <taxon>Gammaproteobacteria</taxon>
        <taxon>Salinisphaerales</taxon>
        <taxon>Salinisphaeraceae</taxon>
        <taxon>Salinisphaera</taxon>
    </lineage>
</organism>
<dbReference type="GO" id="GO:0003856">
    <property type="term" value="F:3-dehydroquinate synthase activity"/>
    <property type="evidence" value="ECO:0007669"/>
    <property type="project" value="UniProtKB-UniRule"/>
</dbReference>
<comment type="function">
    <text evidence="3 18">Catalyzes the conversion of 3-deoxy-D-arabino-heptulosonate 7-phosphate (DAHP) to dehydroquinate (DHQ).</text>
</comment>
<protein>
    <recommendedName>
        <fullName evidence="8 18">3-dehydroquinate synthase</fullName>
        <shortName evidence="18">DHQS</shortName>
        <ecNumber evidence="7 18">4.2.3.4</ecNumber>
    </recommendedName>
</protein>
<dbReference type="FunFam" id="1.20.1090.10:FF:000002">
    <property type="entry name" value="3-dehydroquinate synthase"/>
    <property type="match status" value="1"/>
</dbReference>
<keyword evidence="11 18" id="KW-0479">Metal-binding</keyword>
<dbReference type="GO" id="GO:0009423">
    <property type="term" value="P:chorismate biosynthetic process"/>
    <property type="evidence" value="ECO:0007669"/>
    <property type="project" value="UniProtKB-UniRule"/>
</dbReference>
<dbReference type="Gene3D" id="1.20.1090.10">
    <property type="entry name" value="Dehydroquinate synthase-like - alpha domain"/>
    <property type="match status" value="1"/>
</dbReference>
<keyword evidence="10 18" id="KW-0028">Amino-acid biosynthesis</keyword>
<dbReference type="GO" id="GO:0009073">
    <property type="term" value="P:aromatic amino acid family biosynthetic process"/>
    <property type="evidence" value="ECO:0007669"/>
    <property type="project" value="UniProtKB-KW"/>
</dbReference>
<dbReference type="SUPFAM" id="SSF56796">
    <property type="entry name" value="Dehydroquinate synthase-like"/>
    <property type="match status" value="1"/>
</dbReference>
<dbReference type="PANTHER" id="PTHR43622:SF7">
    <property type="entry name" value="3-DEHYDROQUINATE SYNTHASE, CHLOROPLASTIC"/>
    <property type="match status" value="1"/>
</dbReference>
<keyword evidence="9 18" id="KW-0963">Cytoplasm</keyword>
<keyword evidence="16 18" id="KW-0456">Lyase</keyword>
<dbReference type="GO" id="GO:0005737">
    <property type="term" value="C:cytoplasm"/>
    <property type="evidence" value="ECO:0007669"/>
    <property type="project" value="UniProtKB-SubCell"/>
</dbReference>
<feature type="domain" description="3-dehydroquinate synthase C-terminal" evidence="20">
    <location>
        <begin position="187"/>
        <end position="331"/>
    </location>
</feature>
<dbReference type="STRING" id="1304275.C41B8_00900"/>
<dbReference type="NCBIfam" id="TIGR01357">
    <property type="entry name" value="aroB"/>
    <property type="match status" value="1"/>
</dbReference>
<evidence type="ECO:0000256" key="2">
    <source>
        <dbReference type="ARBA" id="ARBA00001911"/>
    </source>
</evidence>
<dbReference type="InterPro" id="IPR030963">
    <property type="entry name" value="DHQ_synth_fam"/>
</dbReference>
<dbReference type="GO" id="GO:0046872">
    <property type="term" value="F:metal ion binding"/>
    <property type="evidence" value="ECO:0007669"/>
    <property type="project" value="UniProtKB-KW"/>
</dbReference>
<dbReference type="RefSeq" id="WP_037332831.1">
    <property type="nucleotide sequence ID" value="NZ_APNK01000001.1"/>
</dbReference>
<dbReference type="eggNOG" id="COG0337">
    <property type="taxonomic scope" value="Bacteria"/>
</dbReference>
<evidence type="ECO:0000256" key="17">
    <source>
        <dbReference type="ARBA" id="ARBA00023285"/>
    </source>
</evidence>
<dbReference type="Gene3D" id="3.40.50.1970">
    <property type="match status" value="1"/>
</dbReference>
<feature type="binding site" evidence="18">
    <location>
        <position position="253"/>
    </location>
    <ligand>
        <name>Zn(2+)</name>
        <dbReference type="ChEBI" id="CHEBI:29105"/>
    </ligand>
</feature>
<dbReference type="InterPro" id="IPR016037">
    <property type="entry name" value="DHQ_synth_AroB"/>
</dbReference>
<feature type="binding site" evidence="18">
    <location>
        <position position="270"/>
    </location>
    <ligand>
        <name>Zn(2+)</name>
        <dbReference type="ChEBI" id="CHEBI:29105"/>
    </ligand>
</feature>
<feature type="binding site" evidence="18">
    <location>
        <position position="190"/>
    </location>
    <ligand>
        <name>Zn(2+)</name>
        <dbReference type="ChEBI" id="CHEBI:29105"/>
    </ligand>
</feature>